<evidence type="ECO:0000313" key="3">
    <source>
        <dbReference type="EMBL" id="MCJ8013898.1"/>
    </source>
</evidence>
<sequence length="373" mass="41307">MRRPLSNAAFIPLRKQAAAVKNVRKPKAARAHSSTKRWRTKHKTRKRRTDRKRYTARSRRSKAALRIPGKRKRIPGKSKLWQEDFPQTLPASVEPTATYAEGYDMGYRTGSAVGTEEELGSLLPPYTVLPEVSAREIMENGLQSYLSRLKPLLRPEEVYHHLDQSILRKEPLSVVRLGDGELLALAHDTVLSLDHVKAAGQFLPHAGMKLPDYIARDQLAEAVRKADIIGIPTSRLPTYQGLLFPVLRYYGIDYGPLVFTTSTINYALLEHGLLQPLLRGKRVLLIGNVVGQMAGMLSSSSVHVVGVITPVNGFADIPRVLSEASMYLFDIALVASGIPAVVICQKIAEELGKTALDFGHLADKLISGEMSYN</sequence>
<evidence type="ECO:0000256" key="1">
    <source>
        <dbReference type="SAM" id="MobiDB-lite"/>
    </source>
</evidence>
<dbReference type="InterPro" id="IPR049785">
    <property type="entry name" value="GT-D-like_firm"/>
</dbReference>
<evidence type="ECO:0000259" key="2">
    <source>
        <dbReference type="Pfam" id="PF22882"/>
    </source>
</evidence>
<dbReference type="Proteomes" id="UP001139347">
    <property type="component" value="Unassembled WGS sequence"/>
</dbReference>
<accession>A0A9X1WRX5</accession>
<reference evidence="3" key="1">
    <citation type="submission" date="2022-04" db="EMBL/GenBank/DDBJ databases">
        <title>Paenibacillus mangrovi sp. nov., a novel endophytic bacterium isolated from bark of Kandelia candel.</title>
        <authorList>
            <person name="Tuo L."/>
        </authorList>
    </citation>
    <scope>NUCLEOTIDE SEQUENCE</scope>
    <source>
        <strain evidence="3">KQZ6P-2</strain>
    </source>
</reference>
<dbReference type="NCBIfam" id="NF040628">
    <property type="entry name" value="GT-D_rel"/>
    <property type="match status" value="1"/>
</dbReference>
<dbReference type="InterPro" id="IPR055171">
    <property type="entry name" value="GT-D-like"/>
</dbReference>
<gene>
    <name evidence="3" type="ORF">MUG84_19410</name>
</gene>
<name>A0A9X1WRX5_9BACL</name>
<keyword evidence="4" id="KW-1185">Reference proteome</keyword>
<protein>
    <submittedName>
        <fullName evidence="3">GT-D fold domain-containing glycosyltransferase</fullName>
    </submittedName>
</protein>
<proteinExistence type="predicted"/>
<dbReference type="EMBL" id="JALIRP010000008">
    <property type="protein sequence ID" value="MCJ8013898.1"/>
    <property type="molecule type" value="Genomic_DNA"/>
</dbReference>
<comment type="caution">
    <text evidence="3">The sequence shown here is derived from an EMBL/GenBank/DDBJ whole genome shotgun (WGS) entry which is preliminary data.</text>
</comment>
<organism evidence="3 4">
    <name type="scientific">Paenibacillus mangrovi</name>
    <dbReference type="NCBI Taxonomy" id="2931978"/>
    <lineage>
        <taxon>Bacteria</taxon>
        <taxon>Bacillati</taxon>
        <taxon>Bacillota</taxon>
        <taxon>Bacilli</taxon>
        <taxon>Bacillales</taxon>
        <taxon>Paenibacillaceae</taxon>
        <taxon>Paenibacillus</taxon>
    </lineage>
</organism>
<evidence type="ECO:0000313" key="4">
    <source>
        <dbReference type="Proteomes" id="UP001139347"/>
    </source>
</evidence>
<feature type="region of interest" description="Disordered" evidence="1">
    <location>
        <begin position="24"/>
        <end position="64"/>
    </location>
</feature>
<dbReference type="Pfam" id="PF22882">
    <property type="entry name" value="GT-D-like"/>
    <property type="match status" value="1"/>
</dbReference>
<dbReference type="AlphaFoldDB" id="A0A9X1WRX5"/>
<dbReference type="RefSeq" id="WP_244727877.1">
    <property type="nucleotide sequence ID" value="NZ_JALIRP010000008.1"/>
</dbReference>
<feature type="domain" description="GT-D fold-like" evidence="2">
    <location>
        <begin position="154"/>
        <end position="365"/>
    </location>
</feature>